<feature type="region of interest" description="Disordered" evidence="1">
    <location>
        <begin position="345"/>
        <end position="364"/>
    </location>
</feature>
<dbReference type="PANTHER" id="PTHR43312:SF1">
    <property type="entry name" value="NADP-DEPENDENT OXIDOREDUCTASE DOMAIN-CONTAINING PROTEIN"/>
    <property type="match status" value="1"/>
</dbReference>
<protein>
    <submittedName>
        <fullName evidence="3">Aldo/keto reductase</fullName>
    </submittedName>
</protein>
<evidence type="ECO:0000259" key="2">
    <source>
        <dbReference type="Pfam" id="PF00248"/>
    </source>
</evidence>
<dbReference type="Pfam" id="PF00248">
    <property type="entry name" value="Aldo_ket_red"/>
    <property type="match status" value="1"/>
</dbReference>
<gene>
    <name evidence="3" type="ORF">FF041_17630</name>
</gene>
<evidence type="ECO:0000313" key="3">
    <source>
        <dbReference type="EMBL" id="MQT01966.1"/>
    </source>
</evidence>
<dbReference type="PANTHER" id="PTHR43312">
    <property type="entry name" value="D-THREO-ALDOSE 1-DEHYDROGENASE"/>
    <property type="match status" value="1"/>
</dbReference>
<dbReference type="Proteomes" id="UP000419138">
    <property type="component" value="Unassembled WGS sequence"/>
</dbReference>
<dbReference type="Gene3D" id="3.20.20.100">
    <property type="entry name" value="NADP-dependent oxidoreductase domain"/>
    <property type="match status" value="1"/>
</dbReference>
<dbReference type="AlphaFoldDB" id="A0A646KLW7"/>
<dbReference type="InterPro" id="IPR023210">
    <property type="entry name" value="NADP_OxRdtase_dom"/>
</dbReference>
<name>A0A646KLW7_STRJU</name>
<sequence>MDYTELPGLGRPVSRIGAGCWTIGGPAVNNGKPIGWEGVDEDAAYAGLVRSRDLGVTLFDTADVYGLGRSERLIGRLLAEMRRDELVISSKVGYFAGTARHPYLQRQIRHQLATTLDNLGTDYLDLYHLHSTDFGPQDAYLAPAIWTLRRLREEGLIRAVGIRAPHRFAAEWATDPDHPHAAEARRFLALYAAVRPDAITVRHNLMTPLYRPDETDVLALARRDGVGVLLKQTLGQGLLLGTYRNRTEQGFSSADHRSRKPVSSTLVSLVEHAVGRIGQRFGTARSDLARVAIQYALHTAPGAVALVGFRDATQITDNLARSGEPLTDQNLHFLHRVMSPVRENLTESGPLAGPAQKNRPTDHQ</sequence>
<comment type="caution">
    <text evidence="3">The sequence shown here is derived from an EMBL/GenBank/DDBJ whole genome shotgun (WGS) entry which is preliminary data.</text>
</comment>
<keyword evidence="4" id="KW-1185">Reference proteome</keyword>
<dbReference type="OrthoDB" id="9773828at2"/>
<reference evidence="3 4" key="1">
    <citation type="submission" date="2019-05" db="EMBL/GenBank/DDBJ databases">
        <title>Comparative genomics and metabolomics analyses of clavulanic acid producing Streptomyces species provides insight into specialized metabolism and evolution of beta-lactam biosynthetic gene clusters.</title>
        <authorList>
            <person name="Moore M.A."/>
            <person name="Cruz-Morales P."/>
            <person name="Barona Gomez F."/>
            <person name="Kapil T."/>
        </authorList>
    </citation>
    <scope>NUCLEOTIDE SEQUENCE [LARGE SCALE GENOMIC DNA]</scope>
    <source>
        <strain evidence="3 4">NRRL 5741</strain>
    </source>
</reference>
<dbReference type="SUPFAM" id="SSF51430">
    <property type="entry name" value="NAD(P)-linked oxidoreductase"/>
    <property type="match status" value="1"/>
</dbReference>
<proteinExistence type="predicted"/>
<dbReference type="InterPro" id="IPR036812">
    <property type="entry name" value="NAD(P)_OxRdtase_dom_sf"/>
</dbReference>
<evidence type="ECO:0000313" key="4">
    <source>
        <dbReference type="Proteomes" id="UP000419138"/>
    </source>
</evidence>
<dbReference type="EMBL" id="VCLA01000144">
    <property type="protein sequence ID" value="MQT01966.1"/>
    <property type="molecule type" value="Genomic_DNA"/>
</dbReference>
<feature type="domain" description="NADP-dependent oxidoreductase" evidence="2">
    <location>
        <begin position="16"/>
        <end position="330"/>
    </location>
</feature>
<dbReference type="InterPro" id="IPR053135">
    <property type="entry name" value="AKR2_Oxidoreductase"/>
</dbReference>
<evidence type="ECO:0000256" key="1">
    <source>
        <dbReference type="SAM" id="MobiDB-lite"/>
    </source>
</evidence>
<accession>A0A646KLW7</accession>
<dbReference type="RefSeq" id="WP_153523664.1">
    <property type="nucleotide sequence ID" value="NZ_JBEPDZ010000002.1"/>
</dbReference>
<organism evidence="3 4">
    <name type="scientific">Streptomyces jumonjinensis</name>
    <dbReference type="NCBI Taxonomy" id="1945"/>
    <lineage>
        <taxon>Bacteria</taxon>
        <taxon>Bacillati</taxon>
        <taxon>Actinomycetota</taxon>
        <taxon>Actinomycetes</taxon>
        <taxon>Kitasatosporales</taxon>
        <taxon>Streptomycetaceae</taxon>
        <taxon>Streptomyces</taxon>
    </lineage>
</organism>